<comment type="caution">
    <text evidence="2">The sequence shown here is derived from an EMBL/GenBank/DDBJ whole genome shotgun (WGS) entry which is preliminary data.</text>
</comment>
<name>A0A9P4RBI4_9PLEO</name>
<sequence>MSYPLVQPQIPYQSQGPPKRARSWSDEASMMTGESRGAHHTEQRFTQAHDSSPRQRLTHAHDPSPRKRMRHNYKPKARDNTVKKLPPYFYNSTLPTPRSNPQPPQPQPTGGNPHIHSGQHSLSSQQYPVDLIMQDPDPRELATLPRPGIPISNNTTTQVSSLHPDTTVNLTEVTVEDLTHLGSTGAHDRGTIPKTTSTFTFALGAPSVRTVSNTAAAATSALHPDTNVNLIEVTMEDPTHLSPTSATNEENQQQNTTFTSALGARGAREDANTAAVADSTSSNNEEKQQNITFTSALSAHSVREVSNVGVEATAAQAALAADNLSPEEKTEGQEGFGWRMEE</sequence>
<feature type="region of interest" description="Disordered" evidence="1">
    <location>
        <begin position="265"/>
        <end position="289"/>
    </location>
</feature>
<feature type="compositionally biased region" description="Basic residues" evidence="1">
    <location>
        <begin position="66"/>
        <end position="75"/>
    </location>
</feature>
<feature type="region of interest" description="Disordered" evidence="1">
    <location>
        <begin position="1"/>
        <end position="123"/>
    </location>
</feature>
<accession>A0A9P4RBI4</accession>
<evidence type="ECO:0000313" key="2">
    <source>
        <dbReference type="EMBL" id="KAF2740001.1"/>
    </source>
</evidence>
<keyword evidence="3" id="KW-1185">Reference proteome</keyword>
<feature type="compositionally biased region" description="Polar residues" evidence="1">
    <location>
        <begin position="278"/>
        <end position="289"/>
    </location>
</feature>
<dbReference type="AlphaFoldDB" id="A0A9P4RBI4"/>
<dbReference type="Proteomes" id="UP000799444">
    <property type="component" value="Unassembled WGS sequence"/>
</dbReference>
<protein>
    <submittedName>
        <fullName evidence="2">Uncharacterized protein</fullName>
    </submittedName>
</protein>
<evidence type="ECO:0000256" key="1">
    <source>
        <dbReference type="SAM" id="MobiDB-lite"/>
    </source>
</evidence>
<feature type="compositionally biased region" description="Pro residues" evidence="1">
    <location>
        <begin position="98"/>
        <end position="107"/>
    </location>
</feature>
<gene>
    <name evidence="2" type="ORF">EJ04DRAFT_559461</name>
</gene>
<reference evidence="2" key="1">
    <citation type="journal article" date="2020" name="Stud. Mycol.">
        <title>101 Dothideomycetes genomes: a test case for predicting lifestyles and emergence of pathogens.</title>
        <authorList>
            <person name="Haridas S."/>
            <person name="Albert R."/>
            <person name="Binder M."/>
            <person name="Bloem J."/>
            <person name="Labutti K."/>
            <person name="Salamov A."/>
            <person name="Andreopoulos B."/>
            <person name="Baker S."/>
            <person name="Barry K."/>
            <person name="Bills G."/>
            <person name="Bluhm B."/>
            <person name="Cannon C."/>
            <person name="Castanera R."/>
            <person name="Culley D."/>
            <person name="Daum C."/>
            <person name="Ezra D."/>
            <person name="Gonzalez J."/>
            <person name="Henrissat B."/>
            <person name="Kuo A."/>
            <person name="Liang C."/>
            <person name="Lipzen A."/>
            <person name="Lutzoni F."/>
            <person name="Magnuson J."/>
            <person name="Mondo S."/>
            <person name="Nolan M."/>
            <person name="Ohm R."/>
            <person name="Pangilinan J."/>
            <person name="Park H.-J."/>
            <person name="Ramirez L."/>
            <person name="Alfaro M."/>
            <person name="Sun H."/>
            <person name="Tritt A."/>
            <person name="Yoshinaga Y."/>
            <person name="Zwiers L.-H."/>
            <person name="Turgeon B."/>
            <person name="Goodwin S."/>
            <person name="Spatafora J."/>
            <person name="Crous P."/>
            <person name="Grigoriev I."/>
        </authorList>
    </citation>
    <scope>NUCLEOTIDE SEQUENCE</scope>
    <source>
        <strain evidence="2">CBS 125425</strain>
    </source>
</reference>
<feature type="region of interest" description="Disordered" evidence="1">
    <location>
        <begin position="138"/>
        <end position="162"/>
    </location>
</feature>
<evidence type="ECO:0000313" key="3">
    <source>
        <dbReference type="Proteomes" id="UP000799444"/>
    </source>
</evidence>
<dbReference type="EMBL" id="ML996102">
    <property type="protein sequence ID" value="KAF2740001.1"/>
    <property type="molecule type" value="Genomic_DNA"/>
</dbReference>
<feature type="region of interest" description="Disordered" evidence="1">
    <location>
        <begin position="321"/>
        <end position="342"/>
    </location>
</feature>
<proteinExistence type="predicted"/>
<organism evidence="2 3">
    <name type="scientific">Polyplosphaeria fusca</name>
    <dbReference type="NCBI Taxonomy" id="682080"/>
    <lineage>
        <taxon>Eukaryota</taxon>
        <taxon>Fungi</taxon>
        <taxon>Dikarya</taxon>
        <taxon>Ascomycota</taxon>
        <taxon>Pezizomycotina</taxon>
        <taxon>Dothideomycetes</taxon>
        <taxon>Pleosporomycetidae</taxon>
        <taxon>Pleosporales</taxon>
        <taxon>Tetraplosphaeriaceae</taxon>
        <taxon>Polyplosphaeria</taxon>
    </lineage>
</organism>
<feature type="compositionally biased region" description="Polar residues" evidence="1">
    <location>
        <begin position="151"/>
        <end position="162"/>
    </location>
</feature>